<dbReference type="EMBL" id="QFFG01000001">
    <property type="protein sequence ID" value="PWG06771.1"/>
    <property type="molecule type" value="Genomic_DNA"/>
</dbReference>
<dbReference type="AlphaFoldDB" id="A0A2U2JET6"/>
<evidence type="ECO:0000313" key="3">
    <source>
        <dbReference type="Proteomes" id="UP000245670"/>
    </source>
</evidence>
<feature type="transmembrane region" description="Helical" evidence="1">
    <location>
        <begin position="103"/>
        <end position="123"/>
    </location>
</feature>
<evidence type="ECO:0008006" key="4">
    <source>
        <dbReference type="Google" id="ProtNLM"/>
    </source>
</evidence>
<sequence>MILTREKKEIWSSFEKMSFRFLFLYFSLYVLSIFTSSLWEPVINWIGTFVFNIDYDFSSNGRGSGDTTYAYLMLFLFLCFSILGNIIWSFLDRKRKSYNQLQYGLLVGLRFILIFFMFTYGIVKIFHLQMPALSNSDLISTFGNKSPMGLAWDFMGFSKTYSVFAGLAEVTAGILLISRRTQTYGAIATIVVMLNVFMMNLCFDIPVKIFSFHLMLMGILILMADFKRFFGVVVLNKNINNYTIYPQQNKEDRKIILISKTVLFLVTTVFFILTSYPRYKKRYLNSKSPLYGIWQVTKFQKNRQNTFTESSLKERWNYITIDQNKYATIKTLDDKLLPYKFTVDTVNNNIFFGKFREKKLDTLTYQKNDSMLFIKGVFKNDTLNIQLKFKSPEDFLLKSRGFHWVNEYPLNR</sequence>
<keyword evidence="1" id="KW-1133">Transmembrane helix</keyword>
<feature type="transmembrane region" description="Helical" evidence="1">
    <location>
        <begin position="160"/>
        <end position="177"/>
    </location>
</feature>
<protein>
    <recommendedName>
        <fullName evidence="4">DoxX family protein</fullName>
    </recommendedName>
</protein>
<dbReference type="Proteomes" id="UP000245670">
    <property type="component" value="Unassembled WGS sequence"/>
</dbReference>
<feature type="transmembrane region" description="Helical" evidence="1">
    <location>
        <begin position="209"/>
        <end position="235"/>
    </location>
</feature>
<reference evidence="2 3" key="1">
    <citation type="submission" date="2018-05" db="EMBL/GenBank/DDBJ databases">
        <title>Polaribacter aquimarinus sp. nov., isolated from sediment in a sediment of sea.</title>
        <authorList>
            <person name="Lu D."/>
        </authorList>
    </citation>
    <scope>NUCLEOTIDE SEQUENCE [LARGE SCALE GENOMIC DNA]</scope>
    <source>
        <strain evidence="2 3">ZY113</strain>
    </source>
</reference>
<evidence type="ECO:0000256" key="1">
    <source>
        <dbReference type="SAM" id="Phobius"/>
    </source>
</evidence>
<keyword evidence="1" id="KW-0472">Membrane</keyword>
<name>A0A2U2JET6_9FLAO</name>
<feature type="transmembrane region" description="Helical" evidence="1">
    <location>
        <begin position="255"/>
        <end position="276"/>
    </location>
</feature>
<feature type="transmembrane region" description="Helical" evidence="1">
    <location>
        <begin position="69"/>
        <end position="91"/>
    </location>
</feature>
<accession>A0A2U2JET6</accession>
<keyword evidence="3" id="KW-1185">Reference proteome</keyword>
<keyword evidence="1" id="KW-0812">Transmembrane</keyword>
<feature type="transmembrane region" description="Helical" evidence="1">
    <location>
        <begin position="21"/>
        <end position="39"/>
    </location>
</feature>
<dbReference type="OrthoDB" id="102112at2"/>
<evidence type="ECO:0000313" key="2">
    <source>
        <dbReference type="EMBL" id="PWG06771.1"/>
    </source>
</evidence>
<proteinExistence type="predicted"/>
<feature type="transmembrane region" description="Helical" evidence="1">
    <location>
        <begin position="184"/>
        <end position="203"/>
    </location>
</feature>
<gene>
    <name evidence="2" type="ORF">DIS07_02740</name>
</gene>
<dbReference type="RefSeq" id="WP_109403679.1">
    <property type="nucleotide sequence ID" value="NZ_QFFG01000001.1"/>
</dbReference>
<comment type="caution">
    <text evidence="2">The sequence shown here is derived from an EMBL/GenBank/DDBJ whole genome shotgun (WGS) entry which is preliminary data.</text>
</comment>
<organism evidence="2 3">
    <name type="scientific">Polaribacter aquimarinus</name>
    <dbReference type="NCBI Taxonomy" id="2100726"/>
    <lineage>
        <taxon>Bacteria</taxon>
        <taxon>Pseudomonadati</taxon>
        <taxon>Bacteroidota</taxon>
        <taxon>Flavobacteriia</taxon>
        <taxon>Flavobacteriales</taxon>
        <taxon>Flavobacteriaceae</taxon>
    </lineage>
</organism>